<dbReference type="Pfam" id="PF21993">
    <property type="entry name" value="TetR_C_13_2"/>
    <property type="match status" value="1"/>
</dbReference>
<dbReference type="InterPro" id="IPR009057">
    <property type="entry name" value="Homeodomain-like_sf"/>
</dbReference>
<dbReference type="PANTHER" id="PTHR47506:SF3">
    <property type="entry name" value="HTH-TYPE TRANSCRIPTIONAL REGULATOR LMRA"/>
    <property type="match status" value="1"/>
</dbReference>
<dbReference type="EMBL" id="JAFBBK010000001">
    <property type="protein sequence ID" value="MBM7413840.1"/>
    <property type="molecule type" value="Genomic_DNA"/>
</dbReference>
<organism evidence="6 7">
    <name type="scientific">Rhodococcoides corynebacterioides</name>
    <dbReference type="NCBI Taxonomy" id="53972"/>
    <lineage>
        <taxon>Bacteria</taxon>
        <taxon>Bacillati</taxon>
        <taxon>Actinomycetota</taxon>
        <taxon>Actinomycetes</taxon>
        <taxon>Mycobacteriales</taxon>
        <taxon>Nocardiaceae</taxon>
        <taxon>Rhodococcoides</taxon>
    </lineage>
</organism>
<proteinExistence type="predicted"/>
<dbReference type="InterPro" id="IPR001647">
    <property type="entry name" value="HTH_TetR"/>
</dbReference>
<accession>A0ABS2KQE2</accession>
<dbReference type="PROSITE" id="PS50977">
    <property type="entry name" value="HTH_TETR_2"/>
    <property type="match status" value="1"/>
</dbReference>
<reference evidence="6 7" key="1">
    <citation type="submission" date="2021-01" db="EMBL/GenBank/DDBJ databases">
        <title>Genomics of switchgrass bacterial isolates.</title>
        <authorList>
            <person name="Shade A."/>
        </authorList>
    </citation>
    <scope>NUCLEOTIDE SEQUENCE [LARGE SCALE GENOMIC DNA]</scope>
    <source>
        <strain evidence="6 7">PvP111</strain>
    </source>
</reference>
<dbReference type="RefSeq" id="WP_239532347.1">
    <property type="nucleotide sequence ID" value="NZ_JAFBBK010000001.1"/>
</dbReference>
<dbReference type="Proteomes" id="UP000703038">
    <property type="component" value="Unassembled WGS sequence"/>
</dbReference>
<evidence type="ECO:0000313" key="6">
    <source>
        <dbReference type="EMBL" id="MBM7413840.1"/>
    </source>
</evidence>
<evidence type="ECO:0000259" key="5">
    <source>
        <dbReference type="PROSITE" id="PS50977"/>
    </source>
</evidence>
<feature type="domain" description="HTH tetR-type" evidence="5">
    <location>
        <begin position="5"/>
        <end position="65"/>
    </location>
</feature>
<sequence>MPRQSTARTDMLRSAALLFREKGVEATSVADVIEHAHAPRGSIYHHFPGGRPQLVEEATRGAGDVMGSMISAGLASRGPERTMASIVGSFRDQLVATDHAAGCPVGAAAVEGPNTPGARDAAGAAFTSWEKIIAASLCERGVARDDAERAATLALSAIEGALLMCKAQRSTRPLDVVEEWLVGMMADLLGTASR</sequence>
<evidence type="ECO:0000256" key="3">
    <source>
        <dbReference type="ARBA" id="ARBA00023163"/>
    </source>
</evidence>
<evidence type="ECO:0000256" key="1">
    <source>
        <dbReference type="ARBA" id="ARBA00023015"/>
    </source>
</evidence>
<evidence type="ECO:0000256" key="2">
    <source>
        <dbReference type="ARBA" id="ARBA00023125"/>
    </source>
</evidence>
<dbReference type="Gene3D" id="1.10.357.10">
    <property type="entry name" value="Tetracycline Repressor, domain 2"/>
    <property type="match status" value="1"/>
</dbReference>
<keyword evidence="7" id="KW-1185">Reference proteome</keyword>
<evidence type="ECO:0000256" key="4">
    <source>
        <dbReference type="PROSITE-ProRule" id="PRU00335"/>
    </source>
</evidence>
<protein>
    <submittedName>
        <fullName evidence="6">AcrR family transcriptional regulator</fullName>
    </submittedName>
</protein>
<comment type="caution">
    <text evidence="6">The sequence shown here is derived from an EMBL/GenBank/DDBJ whole genome shotgun (WGS) entry which is preliminary data.</text>
</comment>
<name>A0ABS2KQE2_9NOCA</name>
<keyword evidence="1" id="KW-0805">Transcription regulation</keyword>
<dbReference type="Pfam" id="PF00440">
    <property type="entry name" value="TetR_N"/>
    <property type="match status" value="1"/>
</dbReference>
<keyword evidence="2 4" id="KW-0238">DNA-binding</keyword>
<feature type="DNA-binding region" description="H-T-H motif" evidence="4">
    <location>
        <begin position="28"/>
        <end position="47"/>
    </location>
</feature>
<dbReference type="InterPro" id="IPR036271">
    <property type="entry name" value="Tet_transcr_reg_TetR-rel_C_sf"/>
</dbReference>
<dbReference type="SUPFAM" id="SSF46689">
    <property type="entry name" value="Homeodomain-like"/>
    <property type="match status" value="1"/>
</dbReference>
<dbReference type="PANTHER" id="PTHR47506">
    <property type="entry name" value="TRANSCRIPTIONAL REGULATORY PROTEIN"/>
    <property type="match status" value="1"/>
</dbReference>
<evidence type="ECO:0000313" key="7">
    <source>
        <dbReference type="Proteomes" id="UP000703038"/>
    </source>
</evidence>
<keyword evidence="3" id="KW-0804">Transcription</keyword>
<dbReference type="InterPro" id="IPR054156">
    <property type="entry name" value="YxaF_TetR_C"/>
</dbReference>
<dbReference type="SUPFAM" id="SSF48498">
    <property type="entry name" value="Tetracyclin repressor-like, C-terminal domain"/>
    <property type="match status" value="1"/>
</dbReference>
<gene>
    <name evidence="6" type="ORF">JOE42_000573</name>
</gene>